<evidence type="ECO:0000313" key="3">
    <source>
        <dbReference type="Proteomes" id="UP000192769"/>
    </source>
</evidence>
<dbReference type="EMBL" id="MWUE01000004">
    <property type="protein sequence ID" value="OQP35715.1"/>
    <property type="molecule type" value="Genomic_DNA"/>
</dbReference>
<evidence type="ECO:0000313" key="2">
    <source>
        <dbReference type="EMBL" id="OQP35715.1"/>
    </source>
</evidence>
<dbReference type="InterPro" id="IPR021675">
    <property type="entry name" value="DUF3261"/>
</dbReference>
<evidence type="ECO:0000256" key="1">
    <source>
        <dbReference type="SAM" id="SignalP"/>
    </source>
</evidence>
<protein>
    <recommendedName>
        <fullName evidence="4">DUF3261 domain-containing protein</fullName>
    </recommendedName>
</protein>
<accession>A0A1V9DPQ9</accession>
<evidence type="ECO:0008006" key="4">
    <source>
        <dbReference type="Google" id="ProtNLM"/>
    </source>
</evidence>
<proteinExistence type="predicted"/>
<dbReference type="Proteomes" id="UP000192769">
    <property type="component" value="Unassembled WGS sequence"/>
</dbReference>
<keyword evidence="1" id="KW-0732">Signal</keyword>
<gene>
    <name evidence="2" type="ORF">B2J69_01595</name>
</gene>
<dbReference type="PROSITE" id="PS51257">
    <property type="entry name" value="PROKAR_LIPOPROTEIN"/>
    <property type="match status" value="1"/>
</dbReference>
<reference evidence="2 3" key="1">
    <citation type="submission" date="2017-02" db="EMBL/GenBank/DDBJ databases">
        <title>Whole genome shotgun sequence of Pantoea agglomerans strain AS1 isolated from a cycad, Zamia floridana in Central Florida, USA.</title>
        <authorList>
            <person name="Lata P."/>
            <person name="Govindarajan S."/>
            <person name="Qi F."/>
            <person name="Li J.-L."/>
            <person name="Maurya S.K."/>
            <person name="Sahoo M.K."/>
        </authorList>
    </citation>
    <scope>NUCLEOTIDE SEQUENCE [LARGE SCALE GENOMIC DNA]</scope>
    <source>
        <strain evidence="2 3">AS1</strain>
    </source>
</reference>
<organism evidence="2 3">
    <name type="scientific">Pantoea latae</name>
    <dbReference type="NCBI Taxonomy" id="1964541"/>
    <lineage>
        <taxon>Bacteria</taxon>
        <taxon>Pseudomonadati</taxon>
        <taxon>Pseudomonadota</taxon>
        <taxon>Gammaproteobacteria</taxon>
        <taxon>Enterobacterales</taxon>
        <taxon>Erwiniaceae</taxon>
        <taxon>Pantoea</taxon>
    </lineage>
</organism>
<sequence length="190" mass="20848">MWRVVLLFLSALMLSGCASQAPDSARPTAWLRPGVRVTLPPPGITPAFQQQQLLTGEVGGKSESLLVLLSANGEKIELAGLSSVGIRLFRVTYDAQGIHSQQLMPLPQLPPASQVLADVMLSQWPVAVWQRELPSGWTLKDAGMTRLLRDAQGDIVTEIDYLQRGGQREPVSIRQRAFGYLIRIQHLDAS</sequence>
<dbReference type="AlphaFoldDB" id="A0A1V9DPQ9"/>
<comment type="caution">
    <text evidence="2">The sequence shown here is derived from an EMBL/GenBank/DDBJ whole genome shotgun (WGS) entry which is preliminary data.</text>
</comment>
<keyword evidence="3" id="KW-1185">Reference proteome</keyword>
<feature type="signal peptide" evidence="1">
    <location>
        <begin position="1"/>
        <end position="21"/>
    </location>
</feature>
<feature type="chain" id="PRO_5013297448" description="DUF3261 domain-containing protein" evidence="1">
    <location>
        <begin position="22"/>
        <end position="190"/>
    </location>
</feature>
<dbReference type="OrthoDB" id="6228084at2"/>
<name>A0A1V9DPQ9_9GAMM</name>
<dbReference type="Pfam" id="PF11659">
    <property type="entry name" value="DUF3261"/>
    <property type="match status" value="1"/>
</dbReference>
<dbReference type="RefSeq" id="WP_081135430.1">
    <property type="nucleotide sequence ID" value="NZ_MWUE01000004.1"/>
</dbReference>